<organism evidence="1 2">
    <name type="scientific">Bifidobacterium aerophilum</name>
    <dbReference type="NCBI Taxonomy" id="1798155"/>
    <lineage>
        <taxon>Bacteria</taxon>
        <taxon>Bacillati</taxon>
        <taxon>Actinomycetota</taxon>
        <taxon>Actinomycetes</taxon>
        <taxon>Bifidobacteriales</taxon>
        <taxon>Bifidobacteriaceae</taxon>
        <taxon>Bifidobacterium</taxon>
    </lineage>
</organism>
<comment type="caution">
    <text evidence="1">The sequence shown here is derived from an EMBL/GenBank/DDBJ whole genome shotgun (WGS) entry which is preliminary data.</text>
</comment>
<sequence length="163" mass="18586">MDTEYRYFQPWCKTPIPAEEGFLHVELSKKPVPYHIARCFEGEIDSRTCLALALSACRISCMSTDVVRRRLPLSSLQRTATGQCLRRLDTMSIILEEQRRMYPELGHPMGTLPVIPQSINGMLVSPTRIETTAHLTIGFDHHWVNVILQRTGCRWMCVLADVG</sequence>
<accession>A0A6N9Z684</accession>
<dbReference type="EMBL" id="WHZW01000011">
    <property type="protein sequence ID" value="NEG89625.1"/>
    <property type="molecule type" value="Genomic_DNA"/>
</dbReference>
<protein>
    <submittedName>
        <fullName evidence="1">Uncharacterized protein</fullName>
    </submittedName>
</protein>
<name>A0A6N9Z684_9BIFI</name>
<gene>
    <name evidence="1" type="ORF">GFD25_06425</name>
</gene>
<keyword evidence="2" id="KW-1185">Reference proteome</keyword>
<dbReference type="Proteomes" id="UP000469194">
    <property type="component" value="Unassembled WGS sequence"/>
</dbReference>
<dbReference type="RefSeq" id="WP_163231091.1">
    <property type="nucleotide sequence ID" value="NZ_WHZW01000011.1"/>
</dbReference>
<dbReference type="AlphaFoldDB" id="A0A6N9Z684"/>
<reference evidence="1 2" key="1">
    <citation type="submission" date="2019-10" db="EMBL/GenBank/DDBJ databases">
        <title>Bifidobacterium from non-human primates.</title>
        <authorList>
            <person name="Modesto M."/>
        </authorList>
    </citation>
    <scope>NUCLEOTIDE SEQUENCE [LARGE SCALE GENOMIC DNA]</scope>
    <source>
        <strain evidence="1 2">TRE17</strain>
    </source>
</reference>
<proteinExistence type="predicted"/>
<evidence type="ECO:0000313" key="1">
    <source>
        <dbReference type="EMBL" id="NEG89625.1"/>
    </source>
</evidence>
<evidence type="ECO:0000313" key="2">
    <source>
        <dbReference type="Proteomes" id="UP000469194"/>
    </source>
</evidence>